<protein>
    <submittedName>
        <fullName evidence="5">Outer membrane protein</fullName>
    </submittedName>
</protein>
<keyword evidence="2" id="KW-0732">Signal</keyword>
<reference evidence="6" key="1">
    <citation type="submission" date="2017-02" db="EMBL/GenBank/DDBJ databases">
        <authorList>
            <person name="Varghese N."/>
            <person name="Submissions S."/>
        </authorList>
    </citation>
    <scope>NUCLEOTIDE SEQUENCE [LARGE SCALE GENOMIC DNA]</scope>
    <source>
        <strain evidence="6">DSM 24967</strain>
    </source>
</reference>
<feature type="coiled-coil region" evidence="3">
    <location>
        <begin position="71"/>
        <end position="149"/>
    </location>
</feature>
<dbReference type="RefSeq" id="WP_079683499.1">
    <property type="nucleotide sequence ID" value="NZ_FUYQ01000013.1"/>
</dbReference>
<dbReference type="EMBL" id="FUYQ01000013">
    <property type="protein sequence ID" value="SKB60878.1"/>
    <property type="molecule type" value="Genomic_DNA"/>
</dbReference>
<dbReference type="Pfam" id="PF03938">
    <property type="entry name" value="OmpH"/>
    <property type="match status" value="1"/>
</dbReference>
<dbReference type="Gene3D" id="3.30.910.20">
    <property type="entry name" value="Skp domain"/>
    <property type="match status" value="1"/>
</dbReference>
<dbReference type="Proteomes" id="UP000190852">
    <property type="component" value="Unassembled WGS sequence"/>
</dbReference>
<comment type="similarity">
    <text evidence="1">Belongs to the Skp family.</text>
</comment>
<dbReference type="PANTHER" id="PTHR35089:SF1">
    <property type="entry name" value="CHAPERONE PROTEIN SKP"/>
    <property type="match status" value="1"/>
</dbReference>
<dbReference type="GO" id="GO:0005829">
    <property type="term" value="C:cytosol"/>
    <property type="evidence" value="ECO:0007669"/>
    <property type="project" value="TreeGrafter"/>
</dbReference>
<feature type="transmembrane region" description="Helical" evidence="4">
    <location>
        <begin position="6"/>
        <end position="24"/>
    </location>
</feature>
<dbReference type="AlphaFoldDB" id="A0A1T5CMZ6"/>
<dbReference type="InterPro" id="IPR005632">
    <property type="entry name" value="Chaperone_Skp"/>
</dbReference>
<name>A0A1T5CMZ6_9BACT</name>
<keyword evidence="4" id="KW-0472">Membrane</keyword>
<evidence type="ECO:0000256" key="3">
    <source>
        <dbReference type="SAM" id="Coils"/>
    </source>
</evidence>
<keyword evidence="4" id="KW-1133">Transmembrane helix</keyword>
<evidence type="ECO:0000313" key="6">
    <source>
        <dbReference type="Proteomes" id="UP000190852"/>
    </source>
</evidence>
<evidence type="ECO:0000313" key="5">
    <source>
        <dbReference type="EMBL" id="SKB60878.1"/>
    </source>
</evidence>
<dbReference type="PANTHER" id="PTHR35089">
    <property type="entry name" value="CHAPERONE PROTEIN SKP"/>
    <property type="match status" value="1"/>
</dbReference>
<evidence type="ECO:0000256" key="2">
    <source>
        <dbReference type="ARBA" id="ARBA00022729"/>
    </source>
</evidence>
<gene>
    <name evidence="5" type="ORF">SAMN05660349_01994</name>
</gene>
<dbReference type="SMART" id="SM00935">
    <property type="entry name" value="OmpH"/>
    <property type="match status" value="1"/>
</dbReference>
<dbReference type="GO" id="GO:0050821">
    <property type="term" value="P:protein stabilization"/>
    <property type="evidence" value="ECO:0007669"/>
    <property type="project" value="TreeGrafter"/>
</dbReference>
<keyword evidence="6" id="KW-1185">Reference proteome</keyword>
<dbReference type="GO" id="GO:0051082">
    <property type="term" value="F:unfolded protein binding"/>
    <property type="evidence" value="ECO:0007669"/>
    <property type="project" value="InterPro"/>
</dbReference>
<keyword evidence="3" id="KW-0175">Coiled coil</keyword>
<dbReference type="SUPFAM" id="SSF111384">
    <property type="entry name" value="OmpH-like"/>
    <property type="match status" value="1"/>
</dbReference>
<evidence type="ECO:0000256" key="4">
    <source>
        <dbReference type="SAM" id="Phobius"/>
    </source>
</evidence>
<organism evidence="5 6">
    <name type="scientific">Parabacteroides chartae</name>
    <dbReference type="NCBI Taxonomy" id="1037355"/>
    <lineage>
        <taxon>Bacteria</taxon>
        <taxon>Pseudomonadati</taxon>
        <taxon>Bacteroidota</taxon>
        <taxon>Bacteroidia</taxon>
        <taxon>Bacteroidales</taxon>
        <taxon>Tannerellaceae</taxon>
        <taxon>Parabacteroides</taxon>
    </lineage>
</organism>
<dbReference type="InterPro" id="IPR024930">
    <property type="entry name" value="Skp_dom_sf"/>
</dbReference>
<sequence length="201" mass="23074">MKNINYIINGVLALAVVILFVLQFTGKKESGVTKTFTAEESASGLLPIAYVNVDSLLLNYNYSKDLNEIIIKKQENSRASVNQKLRSLQTEMQDFQRKVENNAFLTRERAEQEQARLMKKQQELQDFDNRLAQELVSEQQRLNEQLRDTLVSQLRVYNKDKGYQVILSNTMGDNILLAGDAYDITKEVIEYLNKNYAPASK</sequence>
<accession>A0A1T5CMZ6</accession>
<proteinExistence type="inferred from homology"/>
<keyword evidence="4" id="KW-0812">Transmembrane</keyword>
<evidence type="ECO:0000256" key="1">
    <source>
        <dbReference type="ARBA" id="ARBA00009091"/>
    </source>
</evidence>